<keyword evidence="1" id="KW-1133">Transmembrane helix</keyword>
<protein>
    <submittedName>
        <fullName evidence="2">Uncharacterized protein</fullName>
    </submittedName>
</protein>
<dbReference type="AlphaFoldDB" id="A0A1I4M5Q3"/>
<reference evidence="3" key="1">
    <citation type="submission" date="2016-10" db="EMBL/GenBank/DDBJ databases">
        <authorList>
            <person name="Varghese N."/>
            <person name="Submissions S."/>
        </authorList>
    </citation>
    <scope>NUCLEOTIDE SEQUENCE [LARGE SCALE GENOMIC DNA]</scope>
    <source>
        <strain evidence="3">DSM 13327</strain>
    </source>
</reference>
<dbReference type="STRING" id="1123291.SAMN04490355_10304"/>
<keyword evidence="1" id="KW-0472">Membrane</keyword>
<gene>
    <name evidence="2" type="ORF">SAMN04490355_10304</name>
</gene>
<accession>A0A1I4M5Q3</accession>
<organism evidence="2 3">
    <name type="scientific">Pelosinus propionicus DSM 13327</name>
    <dbReference type="NCBI Taxonomy" id="1123291"/>
    <lineage>
        <taxon>Bacteria</taxon>
        <taxon>Bacillati</taxon>
        <taxon>Bacillota</taxon>
        <taxon>Negativicutes</taxon>
        <taxon>Selenomonadales</taxon>
        <taxon>Sporomusaceae</taxon>
        <taxon>Pelosinus</taxon>
    </lineage>
</organism>
<keyword evidence="3" id="KW-1185">Reference proteome</keyword>
<dbReference type="Proteomes" id="UP000199520">
    <property type="component" value="Unassembled WGS sequence"/>
</dbReference>
<evidence type="ECO:0000313" key="2">
    <source>
        <dbReference type="EMBL" id="SFL98648.1"/>
    </source>
</evidence>
<evidence type="ECO:0000313" key="3">
    <source>
        <dbReference type="Proteomes" id="UP000199520"/>
    </source>
</evidence>
<proteinExistence type="predicted"/>
<dbReference type="RefSeq" id="WP_090939252.1">
    <property type="nucleotide sequence ID" value="NZ_FOTS01000030.1"/>
</dbReference>
<dbReference type="OrthoDB" id="2109928at2"/>
<sequence>MAAVLAKARKTFVRTFFSNSFNRDIVILLIVSIVIGSSLANLIAMSANTYFSATISTLVGDYGEFDLLINVREEMKQNGQAQIEKVIEQVFPGGKLKEGPTLNGLTSFLVGLPAVNKTKQTYESVDTIFGSVPGRSGISIMTEPRVTLKAVPEGAKNTIIEQIMQIDGVLFAFRDGGSVTVIIQSIGKSASVNAEIEKLLGQYHTIDIAFTVGNEPENSMRLGEQIANAIREEKAVGYAESVSVDSKSSDMVYLVSSMIELKRFLTAFATKAAITPAAGVTFMLGDTIAFQGAAANELVTGEPLDSANVLVKVTMVKSGGSAEGMVIQGDGTQAANGQGHAVVNNNIGNLMGTAIFHNPRTQLGNALNETSSLVLQIPKIAQDAQNMTGVANNALNSYSGSIAAVEETLSSLAKAETTIEAATSGLAKLDTSAIQLQLTNSSRAMGSLVSTLQIIRLLNPEVSSSINQLTATQQNLVTLQDTLSAVDNVAADARRARAAIDGIVANGNNMVTNLRTFDVDKARQSLNETGTGITRLQQFNTPLIAEQLKYLGAAVPNLKDEEITRSANLMDRFIAGQVIPSQRIQILTKSTITTDFAGPIIYRVVGHNNVSLYTSAVGIIEPDPRAEVMTILMQVKAILAGMVSLIAVMIFLTLDHTAIMTVIRRKSTINQTPRVKGIRRIVQGVKNSFTAPECIYGMGIGALLLTAMFVLSGGGIPNLPWIGVPFLGAAMGLLLANNTEKISPIIIDELTAGESLGLSFDEVMREIVIPSGRPGLLQTMNRRKMKFK</sequence>
<dbReference type="EMBL" id="FOTS01000030">
    <property type="protein sequence ID" value="SFL98648.1"/>
    <property type="molecule type" value="Genomic_DNA"/>
</dbReference>
<evidence type="ECO:0000256" key="1">
    <source>
        <dbReference type="SAM" id="Phobius"/>
    </source>
</evidence>
<feature type="transmembrane region" description="Helical" evidence="1">
    <location>
        <begin position="694"/>
        <end position="713"/>
    </location>
</feature>
<keyword evidence="1" id="KW-0812">Transmembrane</keyword>
<name>A0A1I4M5Q3_9FIRM</name>
<feature type="transmembrane region" description="Helical" evidence="1">
    <location>
        <begin position="631"/>
        <end position="654"/>
    </location>
</feature>
<feature type="transmembrane region" description="Helical" evidence="1">
    <location>
        <begin position="719"/>
        <end position="736"/>
    </location>
</feature>
<feature type="transmembrane region" description="Helical" evidence="1">
    <location>
        <begin position="25"/>
        <end position="47"/>
    </location>
</feature>